<evidence type="ECO:0000256" key="1">
    <source>
        <dbReference type="ARBA" id="ARBA00001974"/>
    </source>
</evidence>
<evidence type="ECO:0000256" key="5">
    <source>
        <dbReference type="ARBA" id="ARBA00023002"/>
    </source>
</evidence>
<sequence>MDFTPTEAQTDLSGLARTILTDATGNDRLREIDEGTDRFDAGLWAELAAADVLSAALPDHAGGGGFGVLEQCSVLVECGRSVAPVPYLTSIAAAADTIARFGTAEQCAKWARPAAAGDLVLTAALTEPGDPDPAQPACRARQADGGWVLDGTKCAVPAAGIADLVLVPATADDGRARVFLVAPQQFQLHRQQVVDGDSEGWLELSGVRVGSDHVLDDDGALPHLVRRALLGHCALQLGIVERALELTAEYAGQREQFGRPIGTFQAVGQRLADGFIDVEAVRLTLWQAAWRLAEGLDCDADIATAKFWAAEAGHRVAHTAVHVHGGVGIDLDHPLHRYFVAAKRTEFALGGATAQLTRLSGYLDRDPA</sequence>
<reference evidence="8" key="1">
    <citation type="submission" date="2020-10" db="EMBL/GenBank/DDBJ databases">
        <title>Diversity and distribution of actinomycetes associated with coral in the coast of Hainan.</title>
        <authorList>
            <person name="Li F."/>
        </authorList>
    </citation>
    <scope>NUCLEOTIDE SEQUENCE</scope>
    <source>
        <strain evidence="8">HNM0983</strain>
    </source>
</reference>
<evidence type="ECO:0000256" key="3">
    <source>
        <dbReference type="ARBA" id="ARBA00022630"/>
    </source>
</evidence>
<dbReference type="InterPro" id="IPR046373">
    <property type="entry name" value="Acyl-CoA_Oxase/DH_mid-dom_sf"/>
</dbReference>
<dbReference type="Pfam" id="PF02771">
    <property type="entry name" value="Acyl-CoA_dh_N"/>
    <property type="match status" value="1"/>
</dbReference>
<dbReference type="Proteomes" id="UP000598360">
    <property type="component" value="Unassembled WGS sequence"/>
</dbReference>
<evidence type="ECO:0000313" key="9">
    <source>
        <dbReference type="Proteomes" id="UP000598360"/>
    </source>
</evidence>
<dbReference type="GO" id="GO:0050660">
    <property type="term" value="F:flavin adenine dinucleotide binding"/>
    <property type="evidence" value="ECO:0007669"/>
    <property type="project" value="InterPro"/>
</dbReference>
<dbReference type="EMBL" id="JADEYC010000021">
    <property type="protein sequence ID" value="MBE9375472.1"/>
    <property type="molecule type" value="Genomic_DNA"/>
</dbReference>
<keyword evidence="9" id="KW-1185">Reference proteome</keyword>
<dbReference type="InterPro" id="IPR013786">
    <property type="entry name" value="AcylCoA_DH/ox_N"/>
</dbReference>
<dbReference type="PANTHER" id="PTHR43884">
    <property type="entry name" value="ACYL-COA DEHYDROGENASE"/>
    <property type="match status" value="1"/>
</dbReference>
<evidence type="ECO:0000313" key="8">
    <source>
        <dbReference type="EMBL" id="MBE9375472.1"/>
    </source>
</evidence>
<dbReference type="InterPro" id="IPR009075">
    <property type="entry name" value="AcylCo_DH/oxidase_C"/>
</dbReference>
<dbReference type="CDD" id="cd00567">
    <property type="entry name" value="ACAD"/>
    <property type="match status" value="1"/>
</dbReference>
<name>A0A929G149_9PSEU</name>
<comment type="similarity">
    <text evidence="2">Belongs to the acyl-CoA dehydrogenase family.</text>
</comment>
<dbReference type="SUPFAM" id="SSF47203">
    <property type="entry name" value="Acyl-CoA dehydrogenase C-terminal domain-like"/>
    <property type="match status" value="1"/>
</dbReference>
<organism evidence="8 9">
    <name type="scientific">Saccharopolyspora montiporae</name>
    <dbReference type="NCBI Taxonomy" id="2781240"/>
    <lineage>
        <taxon>Bacteria</taxon>
        <taxon>Bacillati</taxon>
        <taxon>Actinomycetota</taxon>
        <taxon>Actinomycetes</taxon>
        <taxon>Pseudonocardiales</taxon>
        <taxon>Pseudonocardiaceae</taxon>
        <taxon>Saccharopolyspora</taxon>
    </lineage>
</organism>
<dbReference type="Gene3D" id="2.40.110.10">
    <property type="entry name" value="Butyryl-CoA Dehydrogenase, subunit A, domain 2"/>
    <property type="match status" value="1"/>
</dbReference>
<dbReference type="Pfam" id="PF00441">
    <property type="entry name" value="Acyl-CoA_dh_1"/>
    <property type="match status" value="1"/>
</dbReference>
<dbReference type="InterPro" id="IPR037069">
    <property type="entry name" value="AcylCoA_DH/ox_N_sf"/>
</dbReference>
<comment type="cofactor">
    <cofactor evidence="1">
        <name>FAD</name>
        <dbReference type="ChEBI" id="CHEBI:57692"/>
    </cofactor>
</comment>
<comment type="caution">
    <text evidence="8">The sequence shown here is derived from an EMBL/GenBank/DDBJ whole genome shotgun (WGS) entry which is preliminary data.</text>
</comment>
<evidence type="ECO:0000256" key="4">
    <source>
        <dbReference type="ARBA" id="ARBA00022827"/>
    </source>
</evidence>
<feature type="domain" description="Acyl-CoA dehydrogenase/oxidase C-terminal" evidence="6">
    <location>
        <begin position="231"/>
        <end position="352"/>
    </location>
</feature>
<dbReference type="InterPro" id="IPR036250">
    <property type="entry name" value="AcylCo_DH-like_C"/>
</dbReference>
<dbReference type="Gene3D" id="1.20.140.10">
    <property type="entry name" value="Butyryl-CoA Dehydrogenase, subunit A, domain 3"/>
    <property type="match status" value="1"/>
</dbReference>
<dbReference type="GO" id="GO:0003995">
    <property type="term" value="F:acyl-CoA dehydrogenase activity"/>
    <property type="evidence" value="ECO:0007669"/>
    <property type="project" value="TreeGrafter"/>
</dbReference>
<dbReference type="Gene3D" id="1.10.540.10">
    <property type="entry name" value="Acyl-CoA dehydrogenase/oxidase, N-terminal domain"/>
    <property type="match status" value="1"/>
</dbReference>
<evidence type="ECO:0000259" key="6">
    <source>
        <dbReference type="Pfam" id="PF00441"/>
    </source>
</evidence>
<protein>
    <submittedName>
        <fullName evidence="8">Acyl-CoA/acyl-ACP dehydrogenase</fullName>
    </submittedName>
</protein>
<dbReference type="PANTHER" id="PTHR43884:SF20">
    <property type="entry name" value="ACYL-COA DEHYDROGENASE FADE28"/>
    <property type="match status" value="1"/>
</dbReference>
<dbReference type="SUPFAM" id="SSF56645">
    <property type="entry name" value="Acyl-CoA dehydrogenase NM domain-like"/>
    <property type="match status" value="1"/>
</dbReference>
<dbReference type="InterPro" id="IPR009100">
    <property type="entry name" value="AcylCoA_DH/oxidase_NM_dom_sf"/>
</dbReference>
<keyword evidence="3" id="KW-0285">Flavoprotein</keyword>
<feature type="domain" description="Acyl-CoA dehydrogenase/oxidase N-terminal" evidence="7">
    <location>
        <begin position="6"/>
        <end position="118"/>
    </location>
</feature>
<dbReference type="AlphaFoldDB" id="A0A929G149"/>
<gene>
    <name evidence="8" type="ORF">IQ251_13550</name>
</gene>
<dbReference type="RefSeq" id="WP_193928917.1">
    <property type="nucleotide sequence ID" value="NZ_JADEYC010000021.1"/>
</dbReference>
<evidence type="ECO:0000256" key="2">
    <source>
        <dbReference type="ARBA" id="ARBA00009347"/>
    </source>
</evidence>
<evidence type="ECO:0000259" key="7">
    <source>
        <dbReference type="Pfam" id="PF02771"/>
    </source>
</evidence>
<keyword evidence="4" id="KW-0274">FAD</keyword>
<proteinExistence type="inferred from homology"/>
<accession>A0A929G149</accession>
<keyword evidence="5" id="KW-0560">Oxidoreductase</keyword>